<accession>A0A0F9UY58</accession>
<evidence type="ECO:0000256" key="1">
    <source>
        <dbReference type="SAM" id="Phobius"/>
    </source>
</evidence>
<dbReference type="AlphaFoldDB" id="A0A0F9UY58"/>
<keyword evidence="1" id="KW-1133">Transmembrane helix</keyword>
<gene>
    <name evidence="2" type="ORF">LCGC14_0474560</name>
</gene>
<reference evidence="2" key="1">
    <citation type="journal article" date="2015" name="Nature">
        <title>Complex archaea that bridge the gap between prokaryotes and eukaryotes.</title>
        <authorList>
            <person name="Spang A."/>
            <person name="Saw J.H."/>
            <person name="Jorgensen S.L."/>
            <person name="Zaremba-Niedzwiedzka K."/>
            <person name="Martijn J."/>
            <person name="Lind A.E."/>
            <person name="van Eijk R."/>
            <person name="Schleper C."/>
            <person name="Guy L."/>
            <person name="Ettema T.J."/>
        </authorList>
    </citation>
    <scope>NUCLEOTIDE SEQUENCE</scope>
</reference>
<keyword evidence="1" id="KW-0812">Transmembrane</keyword>
<proteinExistence type="predicted"/>
<comment type="caution">
    <text evidence="2">The sequence shown here is derived from an EMBL/GenBank/DDBJ whole genome shotgun (WGS) entry which is preliminary data.</text>
</comment>
<evidence type="ECO:0000313" key="2">
    <source>
        <dbReference type="EMBL" id="KKN66166.1"/>
    </source>
</evidence>
<organism evidence="2">
    <name type="scientific">marine sediment metagenome</name>
    <dbReference type="NCBI Taxonomy" id="412755"/>
    <lineage>
        <taxon>unclassified sequences</taxon>
        <taxon>metagenomes</taxon>
        <taxon>ecological metagenomes</taxon>
    </lineage>
</organism>
<feature type="transmembrane region" description="Helical" evidence="1">
    <location>
        <begin position="12"/>
        <end position="32"/>
    </location>
</feature>
<name>A0A0F9UY58_9ZZZZ</name>
<keyword evidence="1" id="KW-0472">Membrane</keyword>
<sequence length="67" mass="7755">MAELNVTLPLWWVLGIIIAAVAGSYTFTWVAFNKWREGNQKLWDAVDAIKDNEIKHIEQRLNALEKD</sequence>
<dbReference type="EMBL" id="LAZR01000509">
    <property type="protein sequence ID" value="KKN66166.1"/>
    <property type="molecule type" value="Genomic_DNA"/>
</dbReference>
<protein>
    <submittedName>
        <fullName evidence="2">Uncharacterized protein</fullName>
    </submittedName>
</protein>